<protein>
    <submittedName>
        <fullName evidence="2">Uncharacterized protein</fullName>
    </submittedName>
</protein>
<feature type="non-terminal residue" evidence="2">
    <location>
        <position position="92"/>
    </location>
</feature>
<feature type="non-terminal residue" evidence="2">
    <location>
        <position position="1"/>
    </location>
</feature>
<feature type="compositionally biased region" description="Basic residues" evidence="1">
    <location>
        <begin position="12"/>
        <end position="22"/>
    </location>
</feature>
<dbReference type="AlphaFoldDB" id="A0A6J4S7L7"/>
<proteinExistence type="predicted"/>
<organism evidence="2">
    <name type="scientific">uncultured Solirubrobacteraceae bacterium</name>
    <dbReference type="NCBI Taxonomy" id="1162706"/>
    <lineage>
        <taxon>Bacteria</taxon>
        <taxon>Bacillati</taxon>
        <taxon>Actinomycetota</taxon>
        <taxon>Thermoleophilia</taxon>
        <taxon>Solirubrobacterales</taxon>
        <taxon>Solirubrobacteraceae</taxon>
        <taxon>environmental samples</taxon>
    </lineage>
</organism>
<sequence length="92" mass="10070">ERSRAPPAQRSAPRRHGRRRPPAHGGLDAALRAAAAQPDRPADRAPSRGSPRAAARRARDRPADPPGLLGRGARHRRPAGHEAAARRRRRRL</sequence>
<feature type="compositionally biased region" description="Low complexity" evidence="1">
    <location>
        <begin position="1"/>
        <end position="11"/>
    </location>
</feature>
<accession>A0A6J4S7L7</accession>
<gene>
    <name evidence="2" type="ORF">AVDCRST_MAG53-1437</name>
</gene>
<dbReference type="EMBL" id="CADCVR010000044">
    <property type="protein sequence ID" value="CAA9491586.1"/>
    <property type="molecule type" value="Genomic_DNA"/>
</dbReference>
<evidence type="ECO:0000313" key="2">
    <source>
        <dbReference type="EMBL" id="CAA9491586.1"/>
    </source>
</evidence>
<reference evidence="2" key="1">
    <citation type="submission" date="2020-02" db="EMBL/GenBank/DDBJ databases">
        <authorList>
            <person name="Meier V. D."/>
        </authorList>
    </citation>
    <scope>NUCLEOTIDE SEQUENCE</scope>
    <source>
        <strain evidence="2">AVDCRST_MAG53</strain>
    </source>
</reference>
<feature type="region of interest" description="Disordered" evidence="1">
    <location>
        <begin position="1"/>
        <end position="92"/>
    </location>
</feature>
<evidence type="ECO:0000256" key="1">
    <source>
        <dbReference type="SAM" id="MobiDB-lite"/>
    </source>
</evidence>
<name>A0A6J4S7L7_9ACTN</name>
<feature type="compositionally biased region" description="Low complexity" evidence="1">
    <location>
        <begin position="23"/>
        <end position="39"/>
    </location>
</feature>